<feature type="signal peptide" evidence="6">
    <location>
        <begin position="1"/>
        <end position="19"/>
    </location>
</feature>
<evidence type="ECO:0000256" key="5">
    <source>
        <dbReference type="ARBA" id="ARBA00093792"/>
    </source>
</evidence>
<protein>
    <recommendedName>
        <fullName evidence="5">Immunodominant staphylococcal antigen B</fullName>
    </recommendedName>
</protein>
<dbReference type="NCBIfam" id="NF047686">
    <property type="entry name" value="IsaB_fam"/>
    <property type="match status" value="1"/>
</dbReference>
<keyword evidence="2" id="KW-0964">Secreted</keyword>
<evidence type="ECO:0000256" key="6">
    <source>
        <dbReference type="SAM" id="SignalP"/>
    </source>
</evidence>
<keyword evidence="3 6" id="KW-0732">Signal</keyword>
<name>A0A380HHP3_STASA</name>
<evidence type="ECO:0000313" key="8">
    <source>
        <dbReference type="Proteomes" id="UP000254707"/>
    </source>
</evidence>
<evidence type="ECO:0000256" key="2">
    <source>
        <dbReference type="ARBA" id="ARBA00022525"/>
    </source>
</evidence>
<dbReference type="EMBL" id="UHED01000001">
    <property type="protein sequence ID" value="SUM81768.1"/>
    <property type="molecule type" value="Genomic_DNA"/>
</dbReference>
<comment type="subcellular location">
    <subcellularLocation>
        <location evidence="1">Secreted</location>
    </subcellularLocation>
</comment>
<evidence type="ECO:0000256" key="3">
    <source>
        <dbReference type="ARBA" id="ARBA00022729"/>
    </source>
</evidence>
<dbReference type="AlphaFoldDB" id="A0A380HHP3"/>
<evidence type="ECO:0000256" key="1">
    <source>
        <dbReference type="ARBA" id="ARBA00004613"/>
    </source>
</evidence>
<organism evidence="7 8">
    <name type="scientific">Staphylococcus saprophyticus</name>
    <dbReference type="NCBI Taxonomy" id="29385"/>
    <lineage>
        <taxon>Bacteria</taxon>
        <taxon>Bacillati</taxon>
        <taxon>Bacillota</taxon>
        <taxon>Bacilli</taxon>
        <taxon>Bacillales</taxon>
        <taxon>Staphylococcaceae</taxon>
        <taxon>Staphylococcus</taxon>
    </lineage>
</organism>
<dbReference type="Proteomes" id="UP000254707">
    <property type="component" value="Unassembled WGS sequence"/>
</dbReference>
<dbReference type="InterPro" id="IPR058086">
    <property type="entry name" value="IsaB"/>
</dbReference>
<gene>
    <name evidence="7" type="ORF">NCTC7688_00262</name>
</gene>
<reference evidence="7 8" key="1">
    <citation type="submission" date="2018-06" db="EMBL/GenBank/DDBJ databases">
        <authorList>
            <consortium name="Pathogen Informatics"/>
            <person name="Doyle S."/>
        </authorList>
    </citation>
    <scope>NUCLEOTIDE SEQUENCE [LARGE SCALE GENOMIC DNA]</scope>
    <source>
        <strain evidence="7 8">NCTC7688</strain>
    </source>
</reference>
<evidence type="ECO:0000256" key="4">
    <source>
        <dbReference type="ARBA" id="ARBA00093777"/>
    </source>
</evidence>
<proteinExistence type="inferred from homology"/>
<comment type="similarity">
    <text evidence="4">Belongs to the IsaB family.</text>
</comment>
<evidence type="ECO:0000313" key="7">
    <source>
        <dbReference type="EMBL" id="SUM81768.1"/>
    </source>
</evidence>
<sequence>MNQLVKVTLATGLALSAMVGTTSSVTSNSTFIAHGSENIDYQVNGYTTDANDFILEPSFIEAVKNINFVINGYNITGNEQQESSMIDIYDQIMQRQGSKQLQW</sequence>
<accession>A0A380HHP3</accession>
<feature type="chain" id="PRO_5039494499" description="Immunodominant staphylococcal antigen B" evidence="6">
    <location>
        <begin position="20"/>
        <end position="103"/>
    </location>
</feature>